<accession>V6IXX6</accession>
<feature type="region of interest" description="Disordered" evidence="1">
    <location>
        <begin position="46"/>
        <end position="66"/>
    </location>
</feature>
<dbReference type="Proteomes" id="UP000018296">
    <property type="component" value="Unassembled WGS sequence"/>
</dbReference>
<gene>
    <name evidence="2" type="ORF">P343_07605</name>
</gene>
<organism evidence="2 3">
    <name type="scientific">Sporolactobacillus laevolacticus DSM 442</name>
    <dbReference type="NCBI Taxonomy" id="1395513"/>
    <lineage>
        <taxon>Bacteria</taxon>
        <taxon>Bacillati</taxon>
        <taxon>Bacillota</taxon>
        <taxon>Bacilli</taxon>
        <taxon>Bacillales</taxon>
        <taxon>Sporolactobacillaceae</taxon>
        <taxon>Sporolactobacillus</taxon>
    </lineage>
</organism>
<dbReference type="EMBL" id="AWTC01000006">
    <property type="protein sequence ID" value="EST12180.1"/>
    <property type="molecule type" value="Genomic_DNA"/>
</dbReference>
<reference evidence="2 3" key="1">
    <citation type="journal article" date="2013" name="Genome Announc.">
        <title>Genome Sequence of Sporolactobacillus laevolacticus DSM442, an Efficient Polymer-Grade D-Lactate Producer from Agricultural Waste Cottonseed as a Nitrogen Source.</title>
        <authorList>
            <person name="Wang H."/>
            <person name="Wang L."/>
            <person name="Ju J."/>
            <person name="Yu B."/>
            <person name="Ma Y."/>
        </authorList>
    </citation>
    <scope>NUCLEOTIDE SEQUENCE [LARGE SCALE GENOMIC DNA]</scope>
    <source>
        <strain evidence="2 3">DSM 442</strain>
    </source>
</reference>
<evidence type="ECO:0000313" key="3">
    <source>
        <dbReference type="Proteomes" id="UP000018296"/>
    </source>
</evidence>
<dbReference type="PATRIC" id="fig|1395513.3.peg.1547"/>
<dbReference type="AlphaFoldDB" id="V6IXX6"/>
<keyword evidence="3" id="KW-1185">Reference proteome</keyword>
<comment type="caution">
    <text evidence="2">The sequence shown here is derived from an EMBL/GenBank/DDBJ whole genome shotgun (WGS) entry which is preliminary data.</text>
</comment>
<protein>
    <submittedName>
        <fullName evidence="2">Uncharacterized protein</fullName>
    </submittedName>
</protein>
<proteinExistence type="predicted"/>
<dbReference type="OrthoDB" id="3078816at2"/>
<evidence type="ECO:0000256" key="1">
    <source>
        <dbReference type="SAM" id="MobiDB-lite"/>
    </source>
</evidence>
<dbReference type="RefSeq" id="WP_023509794.1">
    <property type="nucleotide sequence ID" value="NZ_AWTC01000006.1"/>
</dbReference>
<name>V6IXX6_9BACL</name>
<sequence>MNCFNGNGGNKYNFADLVQYFGQLLSTTGDTITLIGQAIALENDRQQQISDQKDKDQQSLEQQQTQQQIAEMQAQIKQLQKQMENRA</sequence>
<evidence type="ECO:0000313" key="2">
    <source>
        <dbReference type="EMBL" id="EST12180.1"/>
    </source>
</evidence>